<evidence type="ECO:0000313" key="1">
    <source>
        <dbReference type="EMBL" id="GIY93120.1"/>
    </source>
</evidence>
<reference evidence="1 2" key="1">
    <citation type="submission" date="2021-06" db="EMBL/GenBank/DDBJ databases">
        <title>Caerostris extrusa draft genome.</title>
        <authorList>
            <person name="Kono N."/>
            <person name="Arakawa K."/>
        </authorList>
    </citation>
    <scope>NUCLEOTIDE SEQUENCE [LARGE SCALE GENOMIC DNA]</scope>
</reference>
<gene>
    <name evidence="1" type="ORF">CEXT_307831</name>
</gene>
<evidence type="ECO:0000313" key="2">
    <source>
        <dbReference type="Proteomes" id="UP001054945"/>
    </source>
</evidence>
<protein>
    <submittedName>
        <fullName evidence="1">Uncharacterized protein</fullName>
    </submittedName>
</protein>
<sequence>MTKRDSNVHSYDDLKVHMFTARGRHTRRVGKPPSVTPVAVGMPVGGGCSGERDAAGTILVPLVLLYNFSVLSLFAEPIRADGSCKSDDYILKNDGNRQRCRNKLRFNLVRETIWFGEQLAESTAF</sequence>
<accession>A0AAV4XGR9</accession>
<comment type="caution">
    <text evidence="1">The sequence shown here is derived from an EMBL/GenBank/DDBJ whole genome shotgun (WGS) entry which is preliminary data.</text>
</comment>
<keyword evidence="2" id="KW-1185">Reference proteome</keyword>
<dbReference type="Proteomes" id="UP001054945">
    <property type="component" value="Unassembled WGS sequence"/>
</dbReference>
<dbReference type="EMBL" id="BPLR01000235">
    <property type="protein sequence ID" value="GIY93120.1"/>
    <property type="molecule type" value="Genomic_DNA"/>
</dbReference>
<organism evidence="1 2">
    <name type="scientific">Caerostris extrusa</name>
    <name type="common">Bark spider</name>
    <name type="synonym">Caerostris bankana</name>
    <dbReference type="NCBI Taxonomy" id="172846"/>
    <lineage>
        <taxon>Eukaryota</taxon>
        <taxon>Metazoa</taxon>
        <taxon>Ecdysozoa</taxon>
        <taxon>Arthropoda</taxon>
        <taxon>Chelicerata</taxon>
        <taxon>Arachnida</taxon>
        <taxon>Araneae</taxon>
        <taxon>Araneomorphae</taxon>
        <taxon>Entelegynae</taxon>
        <taxon>Araneoidea</taxon>
        <taxon>Araneidae</taxon>
        <taxon>Caerostris</taxon>
    </lineage>
</organism>
<dbReference type="AlphaFoldDB" id="A0AAV4XGR9"/>
<name>A0AAV4XGR9_CAEEX</name>
<proteinExistence type="predicted"/>